<keyword evidence="2" id="KW-1185">Reference proteome</keyword>
<comment type="caution">
    <text evidence="1">The sequence shown here is derived from an EMBL/GenBank/DDBJ whole genome shotgun (WGS) entry which is preliminary data.</text>
</comment>
<dbReference type="Proteomes" id="UP000664132">
    <property type="component" value="Unassembled WGS sequence"/>
</dbReference>
<organism evidence="1 2">
    <name type="scientific">Cadophora malorum</name>
    <dbReference type="NCBI Taxonomy" id="108018"/>
    <lineage>
        <taxon>Eukaryota</taxon>
        <taxon>Fungi</taxon>
        <taxon>Dikarya</taxon>
        <taxon>Ascomycota</taxon>
        <taxon>Pezizomycotina</taxon>
        <taxon>Leotiomycetes</taxon>
        <taxon>Helotiales</taxon>
        <taxon>Ploettnerulaceae</taxon>
        <taxon>Cadophora</taxon>
    </lineage>
</organism>
<dbReference type="InterPro" id="IPR012337">
    <property type="entry name" value="RNaseH-like_sf"/>
</dbReference>
<dbReference type="EMBL" id="JAFJYH010000097">
    <property type="protein sequence ID" value="KAG4419819.1"/>
    <property type="molecule type" value="Genomic_DNA"/>
</dbReference>
<dbReference type="AlphaFoldDB" id="A0A8H7WB53"/>
<gene>
    <name evidence="1" type="ORF">IFR04_007038</name>
</gene>
<sequence length="729" mass="82191">MPGRKYHNPPKVNSEGRYECRYGCGTSYPREWECCRHEEQLCKLNEGKEERPRIPCEFGCGKAYLRAKDVRLHERTTCELNPDSDTSRANRGLAVVIPQKVERQAWYAGFGELKPNERGDFQCGGVEKTTAVAKHLAVFMNRFPGSVARDEHERYNCWKHLTPDSSSNAKEKAFLVRSALLQLNQLEAWSDNNLDWYIGMVQNPLKSGMTYSEWVAVFILQEAPVTLMEIDTPGKSNNQDENEQWAYPQYFGAYAFRQQSDSVCTADSHAWMTTDQGTTDETEAARFQCLTNESEAMYSEELSDDCHDTLARMAEAAMVSEVGSVPSVRFEDGNTVAFDTEDCDDNMGAYGVGPEVPSKCILRNNCNAMDRLGCWDCPWDSKEQYCEGSRFLHGFVECPNNVLLQLDNCATPYKSKGNVEWRPQCDSCFLEGRRIGIWMWTGRIDEEGNRVCDAARRCTLPVLEPYYQCEEHFMLARGRQKAQRRKAELRNVLNSSRASYGKAGFKISTSAQLAKFLTGKSISSTGSQWTRVRNALLEEQGVDPGKVLFLDTEFCSCKDGPPILMEVAVVDGRGRVVFETVINHEMTVAELASRAIAGCPHMGAACVAKVYGKVLEARTPGITLSGLADAIEDLFAGAVVLEWSKSLCDYHTLYKALSTIGRQGVLPAKESWLRPLLEWRKIVPGLSSWALEWSFDLMFPESDLKSHHRARVDALKLFYMSRKLVELMD</sequence>
<reference evidence="1" key="1">
    <citation type="submission" date="2021-02" db="EMBL/GenBank/DDBJ databases">
        <title>Genome sequence Cadophora malorum strain M34.</title>
        <authorList>
            <person name="Stefanovic E."/>
            <person name="Vu D."/>
            <person name="Scully C."/>
            <person name="Dijksterhuis J."/>
            <person name="Roader J."/>
            <person name="Houbraken J."/>
        </authorList>
    </citation>
    <scope>NUCLEOTIDE SEQUENCE</scope>
    <source>
        <strain evidence="1">M34</strain>
    </source>
</reference>
<evidence type="ECO:0000313" key="2">
    <source>
        <dbReference type="Proteomes" id="UP000664132"/>
    </source>
</evidence>
<dbReference type="OrthoDB" id="10043029at2759"/>
<name>A0A8H7WB53_9HELO</name>
<evidence type="ECO:0000313" key="1">
    <source>
        <dbReference type="EMBL" id="KAG4419819.1"/>
    </source>
</evidence>
<protein>
    <submittedName>
        <fullName evidence="1">Uncharacterized protein</fullName>
    </submittedName>
</protein>
<proteinExistence type="predicted"/>
<dbReference type="SUPFAM" id="SSF53098">
    <property type="entry name" value="Ribonuclease H-like"/>
    <property type="match status" value="1"/>
</dbReference>
<accession>A0A8H7WB53</accession>